<evidence type="ECO:0000313" key="2">
    <source>
        <dbReference type="EMBL" id="EFW15822.1"/>
    </source>
</evidence>
<evidence type="ECO:0000313" key="3">
    <source>
        <dbReference type="Proteomes" id="UP000002497"/>
    </source>
</evidence>
<dbReference type="Proteomes" id="UP000002497">
    <property type="component" value="Unassembled WGS sequence"/>
</dbReference>
<feature type="region of interest" description="Disordered" evidence="1">
    <location>
        <begin position="110"/>
        <end position="133"/>
    </location>
</feature>
<protein>
    <submittedName>
        <fullName evidence="2">Predicted protein</fullName>
    </submittedName>
</protein>
<reference evidence="3" key="1">
    <citation type="journal article" date="2010" name="Genome Res.">
        <title>Population genomic sequencing of Coccidioides fungi reveals recent hybridization and transposon control.</title>
        <authorList>
            <person name="Neafsey D.E."/>
            <person name="Barker B.M."/>
            <person name="Sharpton T.J."/>
            <person name="Stajich J.E."/>
            <person name="Park D.J."/>
            <person name="Whiston E."/>
            <person name="Hung C.-Y."/>
            <person name="McMahan C."/>
            <person name="White J."/>
            <person name="Sykes S."/>
            <person name="Heiman D."/>
            <person name="Young S."/>
            <person name="Zeng Q."/>
            <person name="Abouelleil A."/>
            <person name="Aftuck L."/>
            <person name="Bessette D."/>
            <person name="Brown A."/>
            <person name="FitzGerald M."/>
            <person name="Lui A."/>
            <person name="Macdonald J.P."/>
            <person name="Priest M."/>
            <person name="Orbach M.J."/>
            <person name="Galgiani J.N."/>
            <person name="Kirkland T.N."/>
            <person name="Cole G.T."/>
            <person name="Birren B.W."/>
            <person name="Henn M.R."/>
            <person name="Taylor J.W."/>
            <person name="Rounsley S.D."/>
        </authorList>
    </citation>
    <scope>NUCLEOTIDE SEQUENCE [LARGE SCALE GENOMIC DNA]</scope>
    <source>
        <strain evidence="3">RMSCC 757 / Silveira</strain>
    </source>
</reference>
<accession>E9DC97</accession>
<reference evidence="3" key="2">
    <citation type="submission" date="2010-03" db="EMBL/GenBank/DDBJ databases">
        <title>The genome sequence of Coccidioides posadasii strain Silveira.</title>
        <authorList>
            <consortium name="The Broad Institute Genome Sequencing Center for Infectious Disease"/>
            <person name="Neafsey D."/>
            <person name="Orbach M."/>
            <person name="Henn M.R."/>
            <person name="Cole G.T."/>
            <person name="Galgiani J."/>
            <person name="Gardner M.J."/>
            <person name="Kirkland T.N."/>
            <person name="Taylor J.W."/>
            <person name="Young S.K."/>
            <person name="Zeng Q."/>
            <person name="Koehrsen M."/>
            <person name="Alvarado L."/>
            <person name="Berlin A."/>
            <person name="Borenstein D."/>
            <person name="Chapman S.B."/>
            <person name="Chen Z."/>
            <person name="Engels R."/>
            <person name="Freedman E."/>
            <person name="Gellesch M."/>
            <person name="Goldberg J."/>
            <person name="Griggs A."/>
            <person name="Gujja S."/>
            <person name="Heilman E."/>
            <person name="Heiman D."/>
            <person name="Howarth C."/>
            <person name="Jen D."/>
            <person name="Larson L."/>
            <person name="Mehta T."/>
            <person name="Neiman D."/>
            <person name="Park D."/>
            <person name="Pearson M."/>
            <person name="Richards J."/>
            <person name="Roberts A."/>
            <person name="Saif S."/>
            <person name="Shea T."/>
            <person name="Shenoy N."/>
            <person name="Sisk P."/>
            <person name="Stolte C."/>
            <person name="Sykes S."/>
            <person name="Walk T."/>
            <person name="White J."/>
            <person name="Yandava C."/>
            <person name="Haas B."/>
            <person name="Nusbaum C."/>
            <person name="Birren B."/>
        </authorList>
    </citation>
    <scope>NUCLEOTIDE SEQUENCE [LARGE SCALE GENOMIC DNA]</scope>
    <source>
        <strain evidence="3">RMSCC 757 / Silveira</strain>
    </source>
</reference>
<evidence type="ECO:0000256" key="1">
    <source>
        <dbReference type="SAM" id="MobiDB-lite"/>
    </source>
</evidence>
<keyword evidence="3" id="KW-1185">Reference proteome</keyword>
<name>E9DC97_COCPS</name>
<dbReference type="EMBL" id="GL636499">
    <property type="protein sequence ID" value="EFW15822.1"/>
    <property type="molecule type" value="Genomic_DNA"/>
</dbReference>
<dbReference type="AlphaFoldDB" id="E9DC97"/>
<dbReference type="VEuPathDB" id="FungiDB:CPSG_07449"/>
<organism evidence="3">
    <name type="scientific">Coccidioides posadasii (strain RMSCC 757 / Silveira)</name>
    <name type="common">Valley fever fungus</name>
    <dbReference type="NCBI Taxonomy" id="443226"/>
    <lineage>
        <taxon>Eukaryota</taxon>
        <taxon>Fungi</taxon>
        <taxon>Dikarya</taxon>
        <taxon>Ascomycota</taxon>
        <taxon>Pezizomycotina</taxon>
        <taxon>Eurotiomycetes</taxon>
        <taxon>Eurotiomycetidae</taxon>
        <taxon>Onygenales</taxon>
        <taxon>Onygenaceae</taxon>
        <taxon>Coccidioides</taxon>
    </lineage>
</organism>
<gene>
    <name evidence="2" type="ORF">CPSG_07449</name>
</gene>
<dbReference type="HOGENOM" id="CLU_1906538_0_0_1"/>
<proteinExistence type="predicted"/>
<sequence>MTLALASEERRRRLSKLPVQRFNFDSAEVRQWHPNEIPNNGAVLSEIRRYGFKSLTKLNTPLDSCLRRHQRPVTPFLSNAAHAKGPVRDNPSVEHLMSRGIEANERIQNSSSAHHCQSACEDPPRLSPMMIAT</sequence>